<feature type="domain" description="Mos1 transposase HTH" evidence="1">
    <location>
        <begin position="1"/>
        <end position="46"/>
    </location>
</feature>
<dbReference type="InterPro" id="IPR041426">
    <property type="entry name" value="Mos1_HTH"/>
</dbReference>
<organism evidence="3">
    <name type="scientific">Harpegnathos saltator</name>
    <name type="common">Jerdon's jumping ant</name>
    <dbReference type="NCBI Taxonomy" id="610380"/>
    <lineage>
        <taxon>Eukaryota</taxon>
        <taxon>Metazoa</taxon>
        <taxon>Ecdysozoa</taxon>
        <taxon>Arthropoda</taxon>
        <taxon>Hexapoda</taxon>
        <taxon>Insecta</taxon>
        <taxon>Pterygota</taxon>
        <taxon>Neoptera</taxon>
        <taxon>Endopterygota</taxon>
        <taxon>Hymenoptera</taxon>
        <taxon>Apocrita</taxon>
        <taxon>Aculeata</taxon>
        <taxon>Formicoidea</taxon>
        <taxon>Formicidae</taxon>
        <taxon>Ponerinae</taxon>
        <taxon>Ponerini</taxon>
        <taxon>Harpegnathos</taxon>
    </lineage>
</organism>
<gene>
    <name evidence="2" type="ORF">EAI_12500</name>
</gene>
<dbReference type="Pfam" id="PF17906">
    <property type="entry name" value="HTH_48"/>
    <property type="match status" value="1"/>
</dbReference>
<proteinExistence type="predicted"/>
<evidence type="ECO:0000313" key="2">
    <source>
        <dbReference type="EMBL" id="EFN85848.1"/>
    </source>
</evidence>
<keyword evidence="3" id="KW-1185">Reference proteome</keyword>
<name>E2BEL4_HARSA</name>
<sequence length="53" mass="6295">RTALIFCYHLKETAAESHRTLVEAYGEHALGKSQCFEWFEQFKRGDFDVRNEE</sequence>
<accession>E2BEL4</accession>
<dbReference type="Gene3D" id="1.10.10.1450">
    <property type="match status" value="1"/>
</dbReference>
<dbReference type="AlphaFoldDB" id="E2BEL4"/>
<feature type="non-terminal residue" evidence="2">
    <location>
        <position position="1"/>
    </location>
</feature>
<dbReference type="InParanoid" id="E2BEL4"/>
<evidence type="ECO:0000259" key="1">
    <source>
        <dbReference type="Pfam" id="PF17906"/>
    </source>
</evidence>
<feature type="non-terminal residue" evidence="2">
    <location>
        <position position="53"/>
    </location>
</feature>
<reference evidence="2 3" key="1">
    <citation type="journal article" date="2010" name="Science">
        <title>Genomic comparison of the ants Camponotus floridanus and Harpegnathos saltator.</title>
        <authorList>
            <person name="Bonasio R."/>
            <person name="Zhang G."/>
            <person name="Ye C."/>
            <person name="Mutti N.S."/>
            <person name="Fang X."/>
            <person name="Qin N."/>
            <person name="Donahue G."/>
            <person name="Yang P."/>
            <person name="Li Q."/>
            <person name="Li C."/>
            <person name="Zhang P."/>
            <person name="Huang Z."/>
            <person name="Berger S.L."/>
            <person name="Reinberg D."/>
            <person name="Wang J."/>
            <person name="Liebig J."/>
        </authorList>
    </citation>
    <scope>NUCLEOTIDE SEQUENCE [LARGE SCALE GENOMIC DNA]</scope>
    <source>
        <strain evidence="2 3">R22 G/1</strain>
    </source>
</reference>
<dbReference type="EMBL" id="GL447829">
    <property type="protein sequence ID" value="EFN85848.1"/>
    <property type="molecule type" value="Genomic_DNA"/>
</dbReference>
<dbReference type="Proteomes" id="UP000008237">
    <property type="component" value="Unassembled WGS sequence"/>
</dbReference>
<evidence type="ECO:0000313" key="3">
    <source>
        <dbReference type="Proteomes" id="UP000008237"/>
    </source>
</evidence>
<protein>
    <submittedName>
        <fullName evidence="2">Uncharacterized protein FLJ37770</fullName>
    </submittedName>
</protein>